<organism evidence="2 3">
    <name type="scientific">Podila verticillata NRRL 6337</name>
    <dbReference type="NCBI Taxonomy" id="1069443"/>
    <lineage>
        <taxon>Eukaryota</taxon>
        <taxon>Fungi</taxon>
        <taxon>Fungi incertae sedis</taxon>
        <taxon>Mucoromycota</taxon>
        <taxon>Mortierellomycotina</taxon>
        <taxon>Mortierellomycetes</taxon>
        <taxon>Mortierellales</taxon>
        <taxon>Mortierellaceae</taxon>
        <taxon>Podila</taxon>
    </lineage>
</organism>
<evidence type="ECO:0000313" key="3">
    <source>
        <dbReference type="Proteomes" id="UP000243308"/>
    </source>
</evidence>
<reference evidence="2 3" key="1">
    <citation type="submission" date="2011-02" db="EMBL/GenBank/DDBJ databases">
        <title>The Genome Sequence of Mortierella verticillata NRRL 6337.</title>
        <authorList>
            <consortium name="The Broad Institute Genome Sequencing Platform"/>
            <person name="Russ C."/>
            <person name="Cuomo C."/>
            <person name="Burger G."/>
            <person name="Gray M.W."/>
            <person name="Holland P.W.H."/>
            <person name="King N."/>
            <person name="Lang F.B.F."/>
            <person name="Roger A.J."/>
            <person name="Ruiz-Trillo I."/>
            <person name="Young S.K."/>
            <person name="Zeng Q."/>
            <person name="Gargeya S."/>
            <person name="Alvarado L."/>
            <person name="Berlin A."/>
            <person name="Chapman S.B."/>
            <person name="Chen Z."/>
            <person name="Freedman E."/>
            <person name="Gellesch M."/>
            <person name="Goldberg J."/>
            <person name="Griggs A."/>
            <person name="Gujja S."/>
            <person name="Heilman E."/>
            <person name="Heiman D."/>
            <person name="Howarth C."/>
            <person name="Mehta T."/>
            <person name="Neiman D."/>
            <person name="Pearson M."/>
            <person name="Roberts A."/>
            <person name="Saif S."/>
            <person name="Shea T."/>
            <person name="Shenoy N."/>
            <person name="Sisk P."/>
            <person name="Stolte C."/>
            <person name="Sykes S."/>
            <person name="White J."/>
            <person name="Yandava C."/>
            <person name="Haas B."/>
            <person name="Nusbaum C."/>
            <person name="Birren B."/>
        </authorList>
    </citation>
    <scope>NUCLEOTIDE SEQUENCE [LARGE SCALE GENOMIC DNA]</scope>
    <source>
        <strain evidence="2 3">NRRL 6337</strain>
    </source>
</reference>
<dbReference type="EMBL" id="KN042433">
    <property type="protein sequence ID" value="KFH62123.1"/>
    <property type="molecule type" value="Genomic_DNA"/>
</dbReference>
<gene>
    <name evidence="2" type="ORF">MVEG_11762</name>
</gene>
<proteinExistence type="predicted"/>
<protein>
    <recommendedName>
        <fullName evidence="4">Phosphoglycerate mutase family protein</fullName>
    </recommendedName>
</protein>
<evidence type="ECO:0008006" key="4">
    <source>
        <dbReference type="Google" id="ProtNLM"/>
    </source>
</evidence>
<sequence length="179" mass="19480">MKFISVSTLSLIVLSTLVAAAPARKPTIYLLRHGEKPSNGGTGLNSDGEKRAQCLRKIFGASSKYNIGFIMAQKFKADGSRNRPFLTVSPLAKDLGLTVDTKCDRDDPKCVKKAVSKYTGSSNILICWEHDALTDIAKTLGDDTPPKYPDDVFGQIWTDLAPYDDVTTITEEDCPGLGH</sequence>
<name>A0A086TJJ6_9FUNG</name>
<keyword evidence="3" id="KW-1185">Reference proteome</keyword>
<evidence type="ECO:0000313" key="2">
    <source>
        <dbReference type="EMBL" id="KFH62123.1"/>
    </source>
</evidence>
<feature type="chain" id="PRO_5001815968" description="Phosphoglycerate mutase family protein" evidence="1">
    <location>
        <begin position="21"/>
        <end position="179"/>
    </location>
</feature>
<dbReference type="PROSITE" id="PS00175">
    <property type="entry name" value="PG_MUTASE"/>
    <property type="match status" value="1"/>
</dbReference>
<dbReference type="GO" id="GO:0003824">
    <property type="term" value="F:catalytic activity"/>
    <property type="evidence" value="ECO:0007669"/>
    <property type="project" value="InterPro"/>
</dbReference>
<dbReference type="OrthoDB" id="425925at2759"/>
<keyword evidence="1" id="KW-0732">Signal</keyword>
<feature type="signal peptide" evidence="1">
    <location>
        <begin position="1"/>
        <end position="20"/>
    </location>
</feature>
<evidence type="ECO:0000256" key="1">
    <source>
        <dbReference type="SAM" id="SignalP"/>
    </source>
</evidence>
<dbReference type="AlphaFoldDB" id="A0A086TJJ6"/>
<dbReference type="Proteomes" id="UP000243308">
    <property type="component" value="Unassembled WGS sequence"/>
</dbReference>
<dbReference type="InterPro" id="IPR001345">
    <property type="entry name" value="PG/BPGM_mutase_AS"/>
</dbReference>
<accession>A0A086TJJ6</accession>